<keyword evidence="1" id="KW-0378">Hydrolase</keyword>
<dbReference type="PANTHER" id="PTHR30337">
    <property type="entry name" value="COMPONENT OF ATP-DEPENDENT DSDNA EXONUCLEASE"/>
    <property type="match status" value="1"/>
</dbReference>
<dbReference type="InterPro" id="IPR050535">
    <property type="entry name" value="DNA_Repair-Maintenance_Comp"/>
</dbReference>
<dbReference type="InterPro" id="IPR004843">
    <property type="entry name" value="Calcineurin-like_PHP"/>
</dbReference>
<organism evidence="3 4">
    <name type="scientific">Neorhizobium galegae bv. officinalis</name>
    <dbReference type="NCBI Taxonomy" id="323656"/>
    <lineage>
        <taxon>Bacteria</taxon>
        <taxon>Pseudomonadati</taxon>
        <taxon>Pseudomonadota</taxon>
        <taxon>Alphaproteobacteria</taxon>
        <taxon>Hyphomicrobiales</taxon>
        <taxon>Rhizobiaceae</taxon>
        <taxon>Rhizobium/Agrobacterium group</taxon>
        <taxon>Neorhizobium</taxon>
    </lineage>
</organism>
<evidence type="ECO:0000259" key="2">
    <source>
        <dbReference type="Pfam" id="PF00149"/>
    </source>
</evidence>
<gene>
    <name evidence="3" type="ORF">NGAL_HAMBI1189_36190</name>
</gene>
<name>A0A0T7GU05_NEOGA</name>
<sequence>MTSFRFIHAADLHLGSPFQGLALKDAAIAELFIEASRRAFSGLVDQAVERKVDFFIVAGDVYDGDWKDNKIGLFFNREVARLERAGIPVFLLKGNHDAESVITRTITLPKNVSEFPVNKPGSFKLDHLKVALHGQGFAERSAVENLSLAYPRPQQGWFNIGVLHTSLTGREPHAPYAPCSVEDLRSRGYDYWALGHVHDFEIVAEDPLVIFPGNLQGRSIREQGAKGAVLVTVEDGRITHERIITDSARFAELLVAVEPDDNIPAILRRIENALEDVVERMEGRPLALRIRLTGKSRFRNEVMARAEDFRDEVQAACHRSHQDIWLEKLEVRLEPETNGARVAADMLGLEGLIPMDGFPPELLADANAKIAEITARLPGGIGAGDLALGDDAEALLAEARDLLLSRAARAG</sequence>
<proteinExistence type="predicted"/>
<protein>
    <submittedName>
        <fullName evidence="3">DNA repair exonuclease</fullName>
    </submittedName>
</protein>
<dbReference type="PIRSF" id="PIRSF033091">
    <property type="entry name" value="Pesterase_YhaO"/>
    <property type="match status" value="1"/>
</dbReference>
<reference evidence="3 4" key="1">
    <citation type="submission" date="2014-08" db="EMBL/GenBank/DDBJ databases">
        <authorList>
            <person name="Chen Y.-H."/>
        </authorList>
    </citation>
    <scope>NUCLEOTIDE SEQUENCE [LARGE SCALE GENOMIC DNA]</scope>
</reference>
<evidence type="ECO:0000313" key="4">
    <source>
        <dbReference type="Proteomes" id="UP000039660"/>
    </source>
</evidence>
<accession>A0A0T7GU05</accession>
<dbReference type="Gene3D" id="3.60.21.10">
    <property type="match status" value="1"/>
</dbReference>
<dbReference type="CDD" id="cd00840">
    <property type="entry name" value="MPP_Mre11_N"/>
    <property type="match status" value="1"/>
</dbReference>
<dbReference type="PANTHER" id="PTHR30337:SF7">
    <property type="entry name" value="PHOSPHOESTERASE"/>
    <property type="match status" value="1"/>
</dbReference>
<dbReference type="InterPro" id="IPR041796">
    <property type="entry name" value="Mre11_N"/>
</dbReference>
<dbReference type="GO" id="GO:0004527">
    <property type="term" value="F:exonuclease activity"/>
    <property type="evidence" value="ECO:0007669"/>
    <property type="project" value="UniProtKB-KW"/>
</dbReference>
<evidence type="ECO:0000313" key="3">
    <source>
        <dbReference type="EMBL" id="CDZ50769.1"/>
    </source>
</evidence>
<dbReference type="Pfam" id="PF00149">
    <property type="entry name" value="Metallophos"/>
    <property type="match status" value="1"/>
</dbReference>
<dbReference type="InterPro" id="IPR014576">
    <property type="entry name" value="Pesterase_YhaO"/>
</dbReference>
<dbReference type="InterPro" id="IPR029052">
    <property type="entry name" value="Metallo-depent_PP-like"/>
</dbReference>
<dbReference type="EMBL" id="CCRK01000008">
    <property type="protein sequence ID" value="CDZ50769.1"/>
    <property type="molecule type" value="Genomic_DNA"/>
</dbReference>
<dbReference type="RefSeq" id="WP_046636568.1">
    <property type="nucleotide sequence ID" value="NZ_CCRK01000008.1"/>
</dbReference>
<dbReference type="Proteomes" id="UP000039660">
    <property type="component" value="Unassembled WGS sequence"/>
</dbReference>
<dbReference type="AlphaFoldDB" id="A0A0T7GU05"/>
<feature type="domain" description="Calcineurin-like phosphoesterase" evidence="2">
    <location>
        <begin position="4"/>
        <end position="199"/>
    </location>
</feature>
<keyword evidence="3" id="KW-0540">Nuclease</keyword>
<keyword evidence="3" id="KW-0269">Exonuclease</keyword>
<evidence type="ECO:0000256" key="1">
    <source>
        <dbReference type="ARBA" id="ARBA00022801"/>
    </source>
</evidence>
<dbReference type="SUPFAM" id="SSF56300">
    <property type="entry name" value="Metallo-dependent phosphatases"/>
    <property type="match status" value="1"/>
</dbReference>